<dbReference type="EMBL" id="MHOB01000036">
    <property type="protein sequence ID" value="OGZ57048.1"/>
    <property type="molecule type" value="Genomic_DNA"/>
</dbReference>
<evidence type="ECO:0000313" key="6">
    <source>
        <dbReference type="EMBL" id="OGZ57048.1"/>
    </source>
</evidence>
<keyword evidence="3 5" id="KW-0687">Ribonucleoprotein</keyword>
<dbReference type="InterPro" id="IPR047865">
    <property type="entry name" value="Ribosomal_uL10_bac_type"/>
</dbReference>
<dbReference type="Gene3D" id="3.30.70.1730">
    <property type="match status" value="1"/>
</dbReference>
<evidence type="ECO:0000256" key="1">
    <source>
        <dbReference type="ARBA" id="ARBA00008889"/>
    </source>
</evidence>
<gene>
    <name evidence="5" type="primary">rplJ</name>
    <name evidence="6" type="ORF">A3G60_03965</name>
</gene>
<evidence type="ECO:0000256" key="5">
    <source>
        <dbReference type="HAMAP-Rule" id="MF_00362"/>
    </source>
</evidence>
<evidence type="ECO:0000256" key="3">
    <source>
        <dbReference type="ARBA" id="ARBA00023274"/>
    </source>
</evidence>
<reference evidence="6 7" key="1">
    <citation type="journal article" date="2016" name="Nat. Commun.">
        <title>Thousands of microbial genomes shed light on interconnected biogeochemical processes in an aquifer system.</title>
        <authorList>
            <person name="Anantharaman K."/>
            <person name="Brown C.T."/>
            <person name="Hug L.A."/>
            <person name="Sharon I."/>
            <person name="Castelle C.J."/>
            <person name="Probst A.J."/>
            <person name="Thomas B.C."/>
            <person name="Singh A."/>
            <person name="Wilkins M.J."/>
            <person name="Karaoz U."/>
            <person name="Brodie E.L."/>
            <person name="Williams K.H."/>
            <person name="Hubbard S.S."/>
            <person name="Banfield J.F."/>
        </authorList>
    </citation>
    <scope>NUCLEOTIDE SEQUENCE [LARGE SCALE GENOMIC DNA]</scope>
</reference>
<accession>A0A1G2H523</accession>
<proteinExistence type="inferred from homology"/>
<dbReference type="Pfam" id="PF00466">
    <property type="entry name" value="Ribosomal_L10"/>
    <property type="match status" value="1"/>
</dbReference>
<name>A0A1G2H523_9BACT</name>
<dbReference type="HAMAP" id="MF_00362">
    <property type="entry name" value="Ribosomal_uL10"/>
    <property type="match status" value="1"/>
</dbReference>
<dbReference type="GO" id="GO:0070180">
    <property type="term" value="F:large ribosomal subunit rRNA binding"/>
    <property type="evidence" value="ECO:0007669"/>
    <property type="project" value="UniProtKB-UniRule"/>
</dbReference>
<dbReference type="InterPro" id="IPR022973">
    <property type="entry name" value="Ribosomal_uL10_bac"/>
</dbReference>
<keyword evidence="5" id="KW-0699">rRNA-binding</keyword>
<protein>
    <recommendedName>
        <fullName evidence="4 5">Large ribosomal subunit protein uL10</fullName>
    </recommendedName>
</protein>
<dbReference type="InterPro" id="IPR043141">
    <property type="entry name" value="Ribosomal_uL10-like_sf"/>
</dbReference>
<comment type="similarity">
    <text evidence="1 5">Belongs to the universal ribosomal protein uL10 family.</text>
</comment>
<evidence type="ECO:0000256" key="4">
    <source>
        <dbReference type="ARBA" id="ARBA00035202"/>
    </source>
</evidence>
<dbReference type="NCBIfam" id="NF000955">
    <property type="entry name" value="PRK00099.1-1"/>
    <property type="match status" value="1"/>
</dbReference>
<dbReference type="PANTHER" id="PTHR11560">
    <property type="entry name" value="39S RIBOSOMAL PROTEIN L10, MITOCHONDRIAL"/>
    <property type="match status" value="1"/>
</dbReference>
<sequence length="165" mass="18157">MAISRAKKEEIVKTLKEDISSAKAVVFAKFHKLSVGKISDLRRKFRAVGGKYTVSKKTLIGRAFQDAGRGDLPAMEGEVALITGREDELALFKTAGDFAKKEKDAFQILGGFFEGKLIGAETAKTLGMIPSREALIAQVMQVMLGNIRKFMYVVDQLKSKQITNN</sequence>
<dbReference type="GO" id="GO:0005840">
    <property type="term" value="C:ribosome"/>
    <property type="evidence" value="ECO:0007669"/>
    <property type="project" value="UniProtKB-KW"/>
</dbReference>
<comment type="caution">
    <text evidence="6">The sequence shown here is derived from an EMBL/GenBank/DDBJ whole genome shotgun (WGS) entry which is preliminary data.</text>
</comment>
<evidence type="ECO:0000313" key="7">
    <source>
        <dbReference type="Proteomes" id="UP000178996"/>
    </source>
</evidence>
<dbReference type="InterPro" id="IPR001790">
    <property type="entry name" value="Ribosomal_uL10"/>
</dbReference>
<evidence type="ECO:0000256" key="2">
    <source>
        <dbReference type="ARBA" id="ARBA00022980"/>
    </source>
</evidence>
<keyword evidence="5" id="KW-0694">RNA-binding</keyword>
<dbReference type="Proteomes" id="UP000178996">
    <property type="component" value="Unassembled WGS sequence"/>
</dbReference>
<comment type="function">
    <text evidence="5">Forms part of the ribosomal stalk, playing a central role in the interaction of the ribosome with GTP-bound translation factors.</text>
</comment>
<dbReference type="GO" id="GO:0006412">
    <property type="term" value="P:translation"/>
    <property type="evidence" value="ECO:0007669"/>
    <property type="project" value="UniProtKB-UniRule"/>
</dbReference>
<keyword evidence="2 5" id="KW-0689">Ribosomal protein</keyword>
<dbReference type="GO" id="GO:1990904">
    <property type="term" value="C:ribonucleoprotein complex"/>
    <property type="evidence" value="ECO:0007669"/>
    <property type="project" value="UniProtKB-KW"/>
</dbReference>
<dbReference type="AlphaFoldDB" id="A0A1G2H523"/>
<dbReference type="SUPFAM" id="SSF160369">
    <property type="entry name" value="Ribosomal protein L10-like"/>
    <property type="match status" value="1"/>
</dbReference>
<organism evidence="6 7">
    <name type="scientific">Candidatus Ryanbacteria bacterium RIFCSPLOWO2_12_FULL_47_9c</name>
    <dbReference type="NCBI Taxonomy" id="1802131"/>
    <lineage>
        <taxon>Bacteria</taxon>
        <taxon>Candidatus Ryaniibacteriota</taxon>
    </lineage>
</organism>
<dbReference type="CDD" id="cd05797">
    <property type="entry name" value="Ribosomal_L10"/>
    <property type="match status" value="1"/>
</dbReference>
<comment type="subunit">
    <text evidence="5">Part of the ribosomal stalk of the 50S ribosomal subunit. The N-terminus interacts with L11 and the large rRNA to form the base of the stalk. The C-terminus forms an elongated spine to which L12 dimers bind in a sequential fashion forming a multimeric L10(L12)X complex.</text>
</comment>